<name>A0A975R0B4_9MICC</name>
<feature type="binding site" evidence="10">
    <location>
        <position position="76"/>
    </location>
    <ligand>
        <name>Na(+)</name>
        <dbReference type="ChEBI" id="CHEBI:29101"/>
        <note>structural</note>
    </ligand>
</feature>
<dbReference type="PANTHER" id="PTHR28259:SF1">
    <property type="entry name" value="FLUORIDE EXPORT PROTEIN 1-RELATED"/>
    <property type="match status" value="1"/>
</dbReference>
<gene>
    <name evidence="10" type="primary">fluC</name>
    <name evidence="10" type="synonym">crcB</name>
    <name evidence="11" type="ORF">KKR91_12225</name>
</gene>
<dbReference type="RefSeq" id="WP_210231274.1">
    <property type="nucleotide sequence ID" value="NZ_CP076022.1"/>
</dbReference>
<evidence type="ECO:0000256" key="3">
    <source>
        <dbReference type="ARBA" id="ARBA00022692"/>
    </source>
</evidence>
<evidence type="ECO:0000256" key="1">
    <source>
        <dbReference type="ARBA" id="ARBA00004651"/>
    </source>
</evidence>
<evidence type="ECO:0000256" key="5">
    <source>
        <dbReference type="ARBA" id="ARBA00023136"/>
    </source>
</evidence>
<keyword evidence="5 10" id="KW-0472">Membrane</keyword>
<dbReference type="GO" id="GO:0062054">
    <property type="term" value="F:fluoride channel activity"/>
    <property type="evidence" value="ECO:0007669"/>
    <property type="project" value="UniProtKB-UniRule"/>
</dbReference>
<evidence type="ECO:0000256" key="8">
    <source>
        <dbReference type="ARBA" id="ARBA00035585"/>
    </source>
</evidence>
<reference evidence="11 12" key="1">
    <citation type="submission" date="2021-05" db="EMBL/GenBank/DDBJ databases">
        <title>Novel species in genus Arthrobacter.</title>
        <authorList>
            <person name="Zhang G."/>
        </authorList>
    </citation>
    <scope>NUCLEOTIDE SEQUENCE [LARGE SCALE GENOMIC DNA]</scope>
    <source>
        <strain evidence="12">zg-ZUI227</strain>
    </source>
</reference>
<feature type="transmembrane region" description="Helical" evidence="10">
    <location>
        <begin position="35"/>
        <end position="57"/>
    </location>
</feature>
<comment type="subcellular location">
    <subcellularLocation>
        <location evidence="1 10">Cell membrane</location>
        <topology evidence="1 10">Multi-pass membrane protein</topology>
    </subcellularLocation>
</comment>
<evidence type="ECO:0000256" key="10">
    <source>
        <dbReference type="HAMAP-Rule" id="MF_00454"/>
    </source>
</evidence>
<organism evidence="11 12">
    <name type="scientific">Arthrobacter jiangjiafuii</name>
    <dbReference type="NCBI Taxonomy" id="2817475"/>
    <lineage>
        <taxon>Bacteria</taxon>
        <taxon>Bacillati</taxon>
        <taxon>Actinomycetota</taxon>
        <taxon>Actinomycetes</taxon>
        <taxon>Micrococcales</taxon>
        <taxon>Micrococcaceae</taxon>
        <taxon>Arthrobacter</taxon>
    </lineage>
</organism>
<accession>A0A975R0B4</accession>
<dbReference type="InterPro" id="IPR003691">
    <property type="entry name" value="FluC"/>
</dbReference>
<comment type="activity regulation">
    <text evidence="10">Na(+) is not transported, but it plays an essential structural role and its presence is essential for fluoride channel function.</text>
</comment>
<evidence type="ECO:0000256" key="6">
    <source>
        <dbReference type="ARBA" id="ARBA00023303"/>
    </source>
</evidence>
<dbReference type="GO" id="GO:0005886">
    <property type="term" value="C:plasma membrane"/>
    <property type="evidence" value="ECO:0007669"/>
    <property type="project" value="UniProtKB-SubCell"/>
</dbReference>
<proteinExistence type="inferred from homology"/>
<keyword evidence="12" id="KW-1185">Reference proteome</keyword>
<comment type="function">
    <text evidence="9 10">Fluoride-specific ion channel. Important for reducing fluoride concentration in the cell, thus reducing its toxicity.</text>
</comment>
<dbReference type="GO" id="GO:0140114">
    <property type="term" value="P:cellular detoxification of fluoride"/>
    <property type="evidence" value="ECO:0007669"/>
    <property type="project" value="UniProtKB-UniRule"/>
</dbReference>
<evidence type="ECO:0000313" key="11">
    <source>
        <dbReference type="EMBL" id="QWC09259.1"/>
    </source>
</evidence>
<keyword evidence="3 10" id="KW-0812">Transmembrane</keyword>
<keyword evidence="6 10" id="KW-0407">Ion channel</keyword>
<keyword evidence="10" id="KW-0813">Transport</keyword>
<evidence type="ECO:0000313" key="12">
    <source>
        <dbReference type="Proteomes" id="UP000676885"/>
    </source>
</evidence>
<dbReference type="EMBL" id="CP076022">
    <property type="protein sequence ID" value="QWC09259.1"/>
    <property type="molecule type" value="Genomic_DNA"/>
</dbReference>
<keyword evidence="10" id="KW-0479">Metal-binding</keyword>
<dbReference type="HAMAP" id="MF_00454">
    <property type="entry name" value="FluC"/>
    <property type="match status" value="1"/>
</dbReference>
<sequence>MTALWVGAASVLGALARFALDAWFTRRRRPTGVSFPVATLVVNVAGSLLIGWCYGLLDGGALGARAYPVAAAGLAGGLTTFSSFSVASLTLFLDGRRWAAAVNVTANLALGVAAAALGRLLAA</sequence>
<dbReference type="PANTHER" id="PTHR28259">
    <property type="entry name" value="FLUORIDE EXPORT PROTEIN 1-RELATED"/>
    <property type="match status" value="1"/>
</dbReference>
<evidence type="ECO:0000256" key="2">
    <source>
        <dbReference type="ARBA" id="ARBA00022475"/>
    </source>
</evidence>
<evidence type="ECO:0000256" key="9">
    <source>
        <dbReference type="ARBA" id="ARBA00049940"/>
    </source>
</evidence>
<keyword evidence="4 10" id="KW-1133">Transmembrane helix</keyword>
<dbReference type="AlphaFoldDB" id="A0A975R0B4"/>
<evidence type="ECO:0000256" key="4">
    <source>
        <dbReference type="ARBA" id="ARBA00022989"/>
    </source>
</evidence>
<dbReference type="GO" id="GO:0046872">
    <property type="term" value="F:metal ion binding"/>
    <property type="evidence" value="ECO:0007669"/>
    <property type="project" value="UniProtKB-KW"/>
</dbReference>
<comment type="catalytic activity">
    <reaction evidence="8">
        <text>fluoride(in) = fluoride(out)</text>
        <dbReference type="Rhea" id="RHEA:76159"/>
        <dbReference type="ChEBI" id="CHEBI:17051"/>
    </reaction>
    <physiologicalReaction direction="left-to-right" evidence="8">
        <dbReference type="Rhea" id="RHEA:76160"/>
    </physiologicalReaction>
</comment>
<comment type="similarity">
    <text evidence="7 10">Belongs to the fluoride channel Fluc/FEX (TC 1.A.43) family.</text>
</comment>
<dbReference type="Proteomes" id="UP000676885">
    <property type="component" value="Chromosome"/>
</dbReference>
<keyword evidence="2 10" id="KW-1003">Cell membrane</keyword>
<dbReference type="Pfam" id="PF02537">
    <property type="entry name" value="CRCB"/>
    <property type="match status" value="1"/>
</dbReference>
<keyword evidence="10" id="KW-0406">Ion transport</keyword>
<evidence type="ECO:0000256" key="7">
    <source>
        <dbReference type="ARBA" id="ARBA00035120"/>
    </source>
</evidence>
<feature type="binding site" evidence="10">
    <location>
        <position position="79"/>
    </location>
    <ligand>
        <name>Na(+)</name>
        <dbReference type="ChEBI" id="CHEBI:29101"/>
        <note>structural</note>
    </ligand>
</feature>
<keyword evidence="10" id="KW-0915">Sodium</keyword>
<feature type="transmembrane region" description="Helical" evidence="10">
    <location>
        <begin position="69"/>
        <end position="92"/>
    </location>
</feature>
<feature type="transmembrane region" description="Helical" evidence="10">
    <location>
        <begin position="98"/>
        <end position="122"/>
    </location>
</feature>
<protein>
    <recommendedName>
        <fullName evidence="10">Fluoride-specific ion channel FluC</fullName>
    </recommendedName>
</protein>
<dbReference type="KEGG" id="ajg:KKR91_12225"/>